<dbReference type="InterPro" id="IPR058881">
    <property type="entry name" value="PglZ_2nd"/>
</dbReference>
<dbReference type="InterPro" id="IPR017850">
    <property type="entry name" value="Alkaline_phosphatase_core_sf"/>
</dbReference>
<dbReference type="NCBIfam" id="NF033446">
    <property type="entry name" value="BREX_PglZ_2"/>
    <property type="match status" value="1"/>
</dbReference>
<dbReference type="InterPro" id="IPR058880">
    <property type="entry name" value="PglZ_N"/>
</dbReference>
<dbReference type="AlphaFoldDB" id="A0A8J3TBK4"/>
<organism evidence="4 5">
    <name type="scientific">Planosporangium mesophilum</name>
    <dbReference type="NCBI Taxonomy" id="689768"/>
    <lineage>
        <taxon>Bacteria</taxon>
        <taxon>Bacillati</taxon>
        <taxon>Actinomycetota</taxon>
        <taxon>Actinomycetes</taxon>
        <taxon>Micromonosporales</taxon>
        <taxon>Micromonosporaceae</taxon>
        <taxon>Planosporangium</taxon>
    </lineage>
</organism>
<keyword evidence="5" id="KW-1185">Reference proteome</keyword>
<evidence type="ECO:0000259" key="1">
    <source>
        <dbReference type="Pfam" id="PF25861"/>
    </source>
</evidence>
<evidence type="ECO:0000313" key="4">
    <source>
        <dbReference type="EMBL" id="GII23648.1"/>
    </source>
</evidence>
<dbReference type="Proteomes" id="UP000599074">
    <property type="component" value="Unassembled WGS sequence"/>
</dbReference>
<evidence type="ECO:0000259" key="2">
    <source>
        <dbReference type="Pfam" id="PF25862"/>
    </source>
</evidence>
<gene>
    <name evidence="4" type="ORF">Pme01_32450</name>
</gene>
<feature type="domain" description="Alkaline phosphatase-like protein PglZ N-terminal" evidence="2">
    <location>
        <begin position="12"/>
        <end position="105"/>
    </location>
</feature>
<comment type="caution">
    <text evidence="4">The sequence shown here is derived from an EMBL/GenBank/DDBJ whole genome shotgun (WGS) entry which is preliminary data.</text>
</comment>
<name>A0A8J3TBK4_9ACTN</name>
<dbReference type="Pfam" id="PF25863">
    <property type="entry name" value="PglZ_C"/>
    <property type="match status" value="1"/>
</dbReference>
<evidence type="ECO:0008006" key="6">
    <source>
        <dbReference type="Google" id="ProtNLM"/>
    </source>
</evidence>
<feature type="domain" description="Alkaline phosphatase-like protein PglZ second" evidence="1">
    <location>
        <begin position="175"/>
        <end position="321"/>
    </location>
</feature>
<evidence type="ECO:0000313" key="5">
    <source>
        <dbReference type="Proteomes" id="UP000599074"/>
    </source>
</evidence>
<sequence>MTSLSVGSMPVASEAQIRRLAAEWLNREGNGEVLAVKARPQWLGDPVLAVGGTWVRVVPCPSPLAMRAALVERAADERLVILTDCDEDTLGVGLMAHCAKLKLVSIEPWELVRTHFAASALDPALVREGRWLADALTEHAPADGWPPVSGAVLTRGHAMRSLAARLLAIDIKDLDSAGILQWTTRSVDVVRYSGLPADVRQGIGNWLASVAGAPTRWAMAAVDSGYGTDAIPLGIVAGLLWHPETRVSATVTAARVRLEPMIGGAQPSKNDALAWSEAAHAWLERAVDAADNRPLVTRILRRTEEILTDIQAAGLIQQSDVLPAALAARIRIFADRLRAALPQPVPITLAAAEAALRAAKAHQLAVASSDITVADSALRLLRWLATPDGAAPLTLADAVARHALDDGWVDRARHDVWSGVNDLEVAAAYRQLLDQINARRDRHDDQFAQLLAQATQADAAPGSMLRVEDVLSRVVQPIVDAGQHVLLLVVDGMSVAASVELVESITANTWVELAPKGGRRVGVLAGLPTVTEVSRTSLFSGRPARGGQTEERAGLAAVFGKKAQLLHKADLRTGGGASIDPTVVSALKDHSLKVVAAVVNTVDDALDRSDPAAIDWTVDTVRAVRDLLEHARDRVVVLLSDHGHVIDRGSEAELRSQPGAISARWRPATQHAGDGEVLVSGPRVMLGDGKVVLPWRETIRYTARKAGYHGGASPSEAVIPLTVLTAGNEDAVPGWAGAPVAAPAWWRGAAAPAATGTPTPAPVAQDSQDALFDMVSAAPQQAQPVAPGEHPLVATLLASDLYRARRKAGRATLPDDRVAALLTALLAAPSGRLRVESLAAEAGIPPHRIGPTLTVLRRLLQVEGFPVLDLDPDGKTAVLNERLLREQFQLGQ</sequence>
<dbReference type="Pfam" id="PF25862">
    <property type="entry name" value="PglZ_1st"/>
    <property type="match status" value="1"/>
</dbReference>
<dbReference type="InterPro" id="IPR058882">
    <property type="entry name" value="PglZ_C"/>
</dbReference>
<accession>A0A8J3TBK4</accession>
<dbReference type="RefSeq" id="WP_168116348.1">
    <property type="nucleotide sequence ID" value="NZ_BOON01000030.1"/>
</dbReference>
<dbReference type="InterPro" id="IPR047992">
    <property type="entry name" value="BREX_PglZ"/>
</dbReference>
<dbReference type="Pfam" id="PF08665">
    <property type="entry name" value="PglZ"/>
    <property type="match status" value="1"/>
</dbReference>
<feature type="domain" description="Alkaline phosphatase-like protein PglZ C-terminal" evidence="3">
    <location>
        <begin position="789"/>
        <end position="889"/>
    </location>
</feature>
<proteinExistence type="predicted"/>
<protein>
    <recommendedName>
        <fullName evidence="6">BREX-2 system phosphatase PglZ</fullName>
    </recommendedName>
</protein>
<dbReference type="SUPFAM" id="SSF53649">
    <property type="entry name" value="Alkaline phosphatase-like"/>
    <property type="match status" value="1"/>
</dbReference>
<evidence type="ECO:0000259" key="3">
    <source>
        <dbReference type="Pfam" id="PF25863"/>
    </source>
</evidence>
<reference evidence="4" key="1">
    <citation type="submission" date="2021-01" db="EMBL/GenBank/DDBJ databases">
        <title>Whole genome shotgun sequence of Planosporangium mesophilum NBRC 109066.</title>
        <authorList>
            <person name="Komaki H."/>
            <person name="Tamura T."/>
        </authorList>
    </citation>
    <scope>NUCLEOTIDE SEQUENCE</scope>
    <source>
        <strain evidence="4">NBRC 109066</strain>
    </source>
</reference>
<dbReference type="Pfam" id="PF25861">
    <property type="entry name" value="PglZ_2nd"/>
    <property type="match status" value="1"/>
</dbReference>
<dbReference type="EMBL" id="BOON01000030">
    <property type="protein sequence ID" value="GII23648.1"/>
    <property type="molecule type" value="Genomic_DNA"/>
</dbReference>